<dbReference type="EMBL" id="FXUG01000006">
    <property type="protein sequence ID" value="SMP58136.1"/>
    <property type="molecule type" value="Genomic_DNA"/>
</dbReference>
<proteinExistence type="inferred from homology"/>
<keyword evidence="6" id="KW-0106">Calcium</keyword>
<accession>A0ABY1Q5Y7</accession>
<evidence type="ECO:0000256" key="5">
    <source>
        <dbReference type="ARBA" id="ARBA00022801"/>
    </source>
</evidence>
<keyword evidence="10" id="KW-1185">Reference proteome</keyword>
<feature type="chain" id="PRO_5046249249" evidence="7">
    <location>
        <begin position="32"/>
        <end position="489"/>
    </location>
</feature>
<evidence type="ECO:0000256" key="2">
    <source>
        <dbReference type="ARBA" id="ARBA00008779"/>
    </source>
</evidence>
<dbReference type="PANTHER" id="PTHR45953">
    <property type="entry name" value="IDURONATE 2-SULFATASE"/>
    <property type="match status" value="1"/>
</dbReference>
<feature type="domain" description="Sulfatase N-terminal" evidence="8">
    <location>
        <begin position="35"/>
        <end position="369"/>
    </location>
</feature>
<evidence type="ECO:0000256" key="7">
    <source>
        <dbReference type="SAM" id="SignalP"/>
    </source>
</evidence>
<comment type="cofactor">
    <cofactor evidence="1">
        <name>Ca(2+)</name>
        <dbReference type="ChEBI" id="CHEBI:29108"/>
    </cofactor>
</comment>
<feature type="signal peptide" evidence="7">
    <location>
        <begin position="1"/>
        <end position="31"/>
    </location>
</feature>
<keyword evidence="4 7" id="KW-0732">Signal</keyword>
<keyword evidence="5" id="KW-0378">Hydrolase</keyword>
<evidence type="ECO:0000256" key="6">
    <source>
        <dbReference type="ARBA" id="ARBA00022837"/>
    </source>
</evidence>
<name>A0ABY1Q5Y7_9BACT</name>
<evidence type="ECO:0000259" key="8">
    <source>
        <dbReference type="Pfam" id="PF00884"/>
    </source>
</evidence>
<evidence type="ECO:0000313" key="9">
    <source>
        <dbReference type="EMBL" id="SMP58136.1"/>
    </source>
</evidence>
<organism evidence="9 10">
    <name type="scientific">Neorhodopirellula lusitana</name>
    <dbReference type="NCBI Taxonomy" id="445327"/>
    <lineage>
        <taxon>Bacteria</taxon>
        <taxon>Pseudomonadati</taxon>
        <taxon>Planctomycetota</taxon>
        <taxon>Planctomycetia</taxon>
        <taxon>Pirellulales</taxon>
        <taxon>Pirellulaceae</taxon>
        <taxon>Neorhodopirellula</taxon>
    </lineage>
</organism>
<evidence type="ECO:0000256" key="1">
    <source>
        <dbReference type="ARBA" id="ARBA00001913"/>
    </source>
</evidence>
<dbReference type="PANTHER" id="PTHR45953:SF1">
    <property type="entry name" value="IDURONATE 2-SULFATASE"/>
    <property type="match status" value="1"/>
</dbReference>
<comment type="caution">
    <text evidence="9">The sequence shown here is derived from an EMBL/GenBank/DDBJ whole genome shotgun (WGS) entry which is preliminary data.</text>
</comment>
<dbReference type="InterPro" id="IPR035874">
    <property type="entry name" value="IDS"/>
</dbReference>
<sequence length="489" mass="54805">MPTEFRRTCFLRCVLLFCMLFTAVDVLPAQAADRPNVLLISIDDLNDWVGCLGGHPQAITPNIDRLASLGTLFENAHCQSPVCNPSRASMMTGRYPHSTGIYFLSPDLKQAPALKGVKTMPEVFAANGYETMATGKLFHSGDRRFFDRYQPSGGFGPTPAEKISQPHGHPLWDWGAYPEEDDLMPDMKAARWAADQLSAQHEKPFFMGVGFYRPHVPMYAPQKWFDLHPLADIQLPLVRDNDRDDLSQYAVDLTNLKHVSPTHDWVTKAGQWKHAVQAYLASVSFADHCLGIVLDALQSSDYADNTIVVLFSDHGFHLGEKQRWAKRSLWEDGTRVPIIISAPGSKPNQRTDQPVELIDLFPTLLELANLPTDHSQEGQSLVPLLVNPNQEWRHPAVTSFGIGNIAIRSTRYRFIQYLDGSRELYDHDTDPHEWNNLATNPEYASIIAQHARHLPPNQQPVLPGKSTGHQAYEAANTNMTNIPSTTIDE</sequence>
<evidence type="ECO:0000256" key="4">
    <source>
        <dbReference type="ARBA" id="ARBA00022729"/>
    </source>
</evidence>
<dbReference type="SUPFAM" id="SSF53649">
    <property type="entry name" value="Alkaline phosphatase-like"/>
    <property type="match status" value="1"/>
</dbReference>
<dbReference type="Pfam" id="PF00884">
    <property type="entry name" value="Sulfatase"/>
    <property type="match status" value="1"/>
</dbReference>
<dbReference type="Gene3D" id="3.40.720.10">
    <property type="entry name" value="Alkaline Phosphatase, subunit A"/>
    <property type="match status" value="1"/>
</dbReference>
<evidence type="ECO:0000256" key="3">
    <source>
        <dbReference type="ARBA" id="ARBA00022723"/>
    </source>
</evidence>
<dbReference type="Proteomes" id="UP001158067">
    <property type="component" value="Unassembled WGS sequence"/>
</dbReference>
<protein>
    <submittedName>
        <fullName evidence="9">Arylsulfatase A</fullName>
    </submittedName>
</protein>
<dbReference type="CDD" id="cd16030">
    <property type="entry name" value="iduronate-2-sulfatase"/>
    <property type="match status" value="1"/>
</dbReference>
<reference evidence="9 10" key="1">
    <citation type="submission" date="2017-05" db="EMBL/GenBank/DDBJ databases">
        <authorList>
            <person name="Varghese N."/>
            <person name="Submissions S."/>
        </authorList>
    </citation>
    <scope>NUCLEOTIDE SEQUENCE [LARGE SCALE GENOMIC DNA]</scope>
    <source>
        <strain evidence="9 10">DSM 25457</strain>
    </source>
</reference>
<keyword evidence="3" id="KW-0479">Metal-binding</keyword>
<comment type="similarity">
    <text evidence="2">Belongs to the sulfatase family.</text>
</comment>
<dbReference type="InterPro" id="IPR017850">
    <property type="entry name" value="Alkaline_phosphatase_core_sf"/>
</dbReference>
<evidence type="ECO:0000313" key="10">
    <source>
        <dbReference type="Proteomes" id="UP001158067"/>
    </source>
</evidence>
<gene>
    <name evidence="9" type="ORF">SAMN06265222_1066</name>
</gene>
<dbReference type="RefSeq" id="WP_283432772.1">
    <property type="nucleotide sequence ID" value="NZ_FXUG01000006.1"/>
</dbReference>
<dbReference type="InterPro" id="IPR000917">
    <property type="entry name" value="Sulfatase_N"/>
</dbReference>